<keyword evidence="5" id="KW-0326">Glycosidase</keyword>
<name>A0A229UWE9_9BACL</name>
<dbReference type="EMBL" id="NMQW01000002">
    <property type="protein sequence ID" value="OXM87754.1"/>
    <property type="molecule type" value="Genomic_DNA"/>
</dbReference>
<reference evidence="7 8" key="1">
    <citation type="submission" date="2017-07" db="EMBL/GenBank/DDBJ databases">
        <title>Genome sequencing and assembly of Paenibacillus rigui.</title>
        <authorList>
            <person name="Mayilraj S."/>
        </authorList>
    </citation>
    <scope>NUCLEOTIDE SEQUENCE [LARGE SCALE GENOMIC DNA]</scope>
    <source>
        <strain evidence="7 8">JCM 16352</strain>
    </source>
</reference>
<gene>
    <name evidence="7" type="ORF">CF651_01140</name>
</gene>
<dbReference type="GO" id="GO:0004556">
    <property type="term" value="F:alpha-amylase activity"/>
    <property type="evidence" value="ECO:0007669"/>
    <property type="project" value="TreeGrafter"/>
</dbReference>
<evidence type="ECO:0000256" key="1">
    <source>
        <dbReference type="ARBA" id="ARBA00004496"/>
    </source>
</evidence>
<dbReference type="Proteomes" id="UP000215509">
    <property type="component" value="Unassembled WGS sequence"/>
</dbReference>
<dbReference type="PANTHER" id="PTHR10357">
    <property type="entry name" value="ALPHA-AMYLASE FAMILY MEMBER"/>
    <property type="match status" value="1"/>
</dbReference>
<dbReference type="FunFam" id="3.20.20.80:FF:000064">
    <property type="entry name" value="Oligo-1,6-glucosidase"/>
    <property type="match status" value="1"/>
</dbReference>
<evidence type="ECO:0000256" key="4">
    <source>
        <dbReference type="ARBA" id="ARBA00022801"/>
    </source>
</evidence>
<dbReference type="AlphaFoldDB" id="A0A229UWE9"/>
<dbReference type="InterPro" id="IPR013780">
    <property type="entry name" value="Glyco_hydro_b"/>
</dbReference>
<dbReference type="GO" id="GO:0009313">
    <property type="term" value="P:oligosaccharide catabolic process"/>
    <property type="evidence" value="ECO:0007669"/>
    <property type="project" value="TreeGrafter"/>
</dbReference>
<dbReference type="InterPro" id="IPR017853">
    <property type="entry name" value="GH"/>
</dbReference>
<dbReference type="CDD" id="cd11333">
    <property type="entry name" value="AmyAc_SI_OligoGlu_DGase"/>
    <property type="match status" value="1"/>
</dbReference>
<proteinExistence type="inferred from homology"/>
<dbReference type="RefSeq" id="WP_094013004.1">
    <property type="nucleotide sequence ID" value="NZ_NMQW01000002.1"/>
</dbReference>
<comment type="caution">
    <text evidence="7">The sequence shown here is derived from an EMBL/GenBank/DDBJ whole genome shotgun (WGS) entry which is preliminary data.</text>
</comment>
<dbReference type="Gene3D" id="3.90.400.10">
    <property type="entry name" value="Oligo-1,6-glucosidase, Domain 2"/>
    <property type="match status" value="1"/>
</dbReference>
<dbReference type="PANTHER" id="PTHR10357:SF178">
    <property type="entry name" value="OLIGO-1,6-GLUCOSIDASE 3-RELATED"/>
    <property type="match status" value="1"/>
</dbReference>
<dbReference type="InterPro" id="IPR045857">
    <property type="entry name" value="O16G_dom_2"/>
</dbReference>
<dbReference type="FunFam" id="2.60.40.1180:FF:000007">
    <property type="entry name" value="Sucrose isomerase"/>
    <property type="match status" value="1"/>
</dbReference>
<dbReference type="Pfam" id="PF00128">
    <property type="entry name" value="Alpha-amylase"/>
    <property type="match status" value="1"/>
</dbReference>
<evidence type="ECO:0000313" key="8">
    <source>
        <dbReference type="Proteomes" id="UP000215509"/>
    </source>
</evidence>
<sequence length="567" mass="65688">MNTQIISERSWWKQSVVYQIYPRSFMDGNGDGIGDLPGILSKLDYLKDLGIDVIWICPIYQSPNDDNGYDISDYCAILDEFGTMEQFDELLAAAHQRGIKIIMDLVINHTSDEHPWFIESRSSKTNPKRDYYIWRSGRGGEEPNNWESIFGGSAWEYDPATDEYYMHLFSTKQPDLNWEHAEVRRKLYEMVNWWLDKGIDGFRVDAITHIKKLAQLPDLPNPDKKRYVASWDGHRNREGILDYLRELHQETFAKYDIMTVGEANGVTIEQAEDYVGEKQGIFNMIFQFEHMSVDHGPGGKWDYRADWKLSELKAILTDWQKGLEGRGWNALFLENHDVPRSVSRFANDGKYRVESAKMLATLFMLMQGTPYIYQGQEIGMTNVKFPTVEEYRDVEIKNYYREARSNGLSHAEAMEAIYHQGRDNSRTPMQWSDAPHAGFSTHEPWMQVNPNYPLIHVAGQLEDPNSILNYYKKLIRLRKEREILVAGSYDLVLPEDENVYAYVRSLDGEQMLILCSFSEHVCTIRLPEELLTGTPELLLGNYDAESGAWGQSIALRPYEARVYALRP</sequence>
<dbReference type="NCBIfam" id="NF008183">
    <property type="entry name" value="PRK10933.1"/>
    <property type="match status" value="1"/>
</dbReference>
<dbReference type="Gene3D" id="2.60.40.1180">
    <property type="entry name" value="Golgi alpha-mannosidase II"/>
    <property type="match status" value="1"/>
</dbReference>
<dbReference type="SMART" id="SM00642">
    <property type="entry name" value="Aamy"/>
    <property type="match status" value="1"/>
</dbReference>
<dbReference type="InterPro" id="IPR006047">
    <property type="entry name" value="GH13_cat_dom"/>
</dbReference>
<keyword evidence="3" id="KW-0963">Cytoplasm</keyword>
<dbReference type="Gene3D" id="3.20.20.80">
    <property type="entry name" value="Glycosidases"/>
    <property type="match status" value="1"/>
</dbReference>
<dbReference type="OrthoDB" id="9805159at2"/>
<evidence type="ECO:0000256" key="5">
    <source>
        <dbReference type="ARBA" id="ARBA00023295"/>
    </source>
</evidence>
<feature type="domain" description="Glycosyl hydrolase family 13 catalytic" evidence="6">
    <location>
        <begin position="19"/>
        <end position="426"/>
    </location>
</feature>
<evidence type="ECO:0000313" key="7">
    <source>
        <dbReference type="EMBL" id="OXM87754.1"/>
    </source>
</evidence>
<keyword evidence="8" id="KW-1185">Reference proteome</keyword>
<dbReference type="Pfam" id="PF16657">
    <property type="entry name" value="Malt_amylase_C"/>
    <property type="match status" value="1"/>
</dbReference>
<dbReference type="SUPFAM" id="SSF51011">
    <property type="entry name" value="Glycosyl hydrolase domain"/>
    <property type="match status" value="1"/>
</dbReference>
<dbReference type="InterPro" id="IPR032091">
    <property type="entry name" value="Malt_amylase-like_C"/>
</dbReference>
<dbReference type="FunFam" id="3.20.20.80:FF:000014">
    <property type="entry name" value="Alpha,alpha-phosphotrehalase"/>
    <property type="match status" value="1"/>
</dbReference>
<organism evidence="7 8">
    <name type="scientific">Paenibacillus rigui</name>
    <dbReference type="NCBI Taxonomy" id="554312"/>
    <lineage>
        <taxon>Bacteria</taxon>
        <taxon>Bacillati</taxon>
        <taxon>Bacillota</taxon>
        <taxon>Bacilli</taxon>
        <taxon>Bacillales</taxon>
        <taxon>Paenibacillaceae</taxon>
        <taxon>Paenibacillus</taxon>
    </lineage>
</organism>
<comment type="subcellular location">
    <subcellularLocation>
        <location evidence="1">Cytoplasm</location>
    </subcellularLocation>
</comment>
<dbReference type="SUPFAM" id="SSF51445">
    <property type="entry name" value="(Trans)glycosidases"/>
    <property type="match status" value="1"/>
</dbReference>
<accession>A0A229UWE9</accession>
<keyword evidence="4 7" id="KW-0378">Hydrolase</keyword>
<comment type="similarity">
    <text evidence="2">Belongs to the glycosyl hydrolase 13 family.</text>
</comment>
<evidence type="ECO:0000256" key="3">
    <source>
        <dbReference type="ARBA" id="ARBA00022490"/>
    </source>
</evidence>
<dbReference type="GO" id="GO:0005737">
    <property type="term" value="C:cytoplasm"/>
    <property type="evidence" value="ECO:0007669"/>
    <property type="project" value="UniProtKB-SubCell"/>
</dbReference>
<dbReference type="FunFam" id="3.90.400.10:FF:000002">
    <property type="entry name" value="Sucrose isomerase"/>
    <property type="match status" value="1"/>
</dbReference>
<evidence type="ECO:0000256" key="2">
    <source>
        <dbReference type="ARBA" id="ARBA00008061"/>
    </source>
</evidence>
<protein>
    <submittedName>
        <fullName evidence="7">Glucohydrolase</fullName>
    </submittedName>
</protein>
<evidence type="ECO:0000259" key="6">
    <source>
        <dbReference type="SMART" id="SM00642"/>
    </source>
</evidence>